<keyword evidence="5" id="KW-1185">Reference proteome</keyword>
<feature type="region of interest" description="Disordered" evidence="1">
    <location>
        <begin position="1"/>
        <end position="46"/>
    </location>
</feature>
<name>A0A2S9Y1T3_9BACT</name>
<protein>
    <submittedName>
        <fullName evidence="4">PEGA domain protein</fullName>
    </submittedName>
</protein>
<keyword evidence="2" id="KW-1133">Transmembrane helix</keyword>
<feature type="domain" description="PEGA" evidence="3">
    <location>
        <begin position="73"/>
        <end position="117"/>
    </location>
</feature>
<evidence type="ECO:0000256" key="1">
    <source>
        <dbReference type="SAM" id="MobiDB-lite"/>
    </source>
</evidence>
<evidence type="ECO:0000256" key="2">
    <source>
        <dbReference type="SAM" id="Phobius"/>
    </source>
</evidence>
<evidence type="ECO:0000259" key="3">
    <source>
        <dbReference type="Pfam" id="PF08308"/>
    </source>
</evidence>
<keyword evidence="2" id="KW-0812">Transmembrane</keyword>
<reference evidence="4 5" key="1">
    <citation type="submission" date="2018-03" db="EMBL/GenBank/DDBJ databases">
        <title>Draft Genome Sequences of the Obligatory Marine Myxobacteria Enhygromyxa salina SWB005.</title>
        <authorList>
            <person name="Poehlein A."/>
            <person name="Moghaddam J.A."/>
            <person name="Harms H."/>
            <person name="Alanjari M."/>
            <person name="Koenig G.M."/>
            <person name="Daniel R."/>
            <person name="Schaeberle T.F."/>
        </authorList>
    </citation>
    <scope>NUCLEOTIDE SEQUENCE [LARGE SCALE GENOMIC DNA]</scope>
    <source>
        <strain evidence="4 5">SWB005</strain>
    </source>
</reference>
<feature type="transmembrane region" description="Helical" evidence="2">
    <location>
        <begin position="198"/>
        <end position="219"/>
    </location>
</feature>
<accession>A0A2S9Y1T3</accession>
<keyword evidence="2" id="KW-0472">Membrane</keyword>
<dbReference type="EMBL" id="PVNK01000142">
    <property type="protein sequence ID" value="PRP99063.1"/>
    <property type="molecule type" value="Genomic_DNA"/>
</dbReference>
<sequence>MVVGLTPATASAAPPEPEPGPVEPALDPPTVELEPRPPSPEPERPASLKITTSAVSIVLRAEPLDRAQAVIELGVPPVVGAPLSPGRYRVTAEGPGYRPWSREVELIAGETLNLQVEPELIEGARLELRATDEASVGAAVSLDGALLCVLPCSEELEPGAHQLEVRKRRSKGLSFGVEVAQADEIVIDLTLAPATSRAPAIVTGAIALSSLTAAIVFTVRSDQTRRSLASDLQSYGQYDRDDRRIDNGRRDAVIGGVMYGVTAAVGALTLYYLLRQSGPPSSADKRRRSLAWQLAPSLGPTGGGLVGVVEF</sequence>
<dbReference type="Proteomes" id="UP000237968">
    <property type="component" value="Unassembled WGS sequence"/>
</dbReference>
<dbReference type="InterPro" id="IPR013229">
    <property type="entry name" value="PEGA"/>
</dbReference>
<organism evidence="4 5">
    <name type="scientific">Enhygromyxa salina</name>
    <dbReference type="NCBI Taxonomy" id="215803"/>
    <lineage>
        <taxon>Bacteria</taxon>
        <taxon>Pseudomonadati</taxon>
        <taxon>Myxococcota</taxon>
        <taxon>Polyangia</taxon>
        <taxon>Nannocystales</taxon>
        <taxon>Nannocystaceae</taxon>
        <taxon>Enhygromyxa</taxon>
    </lineage>
</organism>
<evidence type="ECO:0000313" key="4">
    <source>
        <dbReference type="EMBL" id="PRP99063.1"/>
    </source>
</evidence>
<comment type="caution">
    <text evidence="4">The sequence shown here is derived from an EMBL/GenBank/DDBJ whole genome shotgun (WGS) entry which is preliminary data.</text>
</comment>
<gene>
    <name evidence="4" type="ORF">ENSA5_29090</name>
</gene>
<dbReference type="Pfam" id="PF08308">
    <property type="entry name" value="PEGA"/>
    <property type="match status" value="1"/>
</dbReference>
<proteinExistence type="predicted"/>
<dbReference type="AlphaFoldDB" id="A0A2S9Y1T3"/>
<evidence type="ECO:0000313" key="5">
    <source>
        <dbReference type="Proteomes" id="UP000237968"/>
    </source>
</evidence>
<feature type="transmembrane region" description="Helical" evidence="2">
    <location>
        <begin position="252"/>
        <end position="274"/>
    </location>
</feature>